<evidence type="ECO:0000313" key="2">
    <source>
        <dbReference type="EMBL" id="MTD94894.1"/>
    </source>
</evidence>
<dbReference type="Proteomes" id="UP000440694">
    <property type="component" value="Unassembled WGS sequence"/>
</dbReference>
<dbReference type="GO" id="GO:0016747">
    <property type="term" value="F:acyltransferase activity, transferring groups other than amino-acyl groups"/>
    <property type="evidence" value="ECO:0007669"/>
    <property type="project" value="InterPro"/>
</dbReference>
<gene>
    <name evidence="2" type="ORF">GIW81_11180</name>
</gene>
<keyword evidence="3" id="KW-1185">Reference proteome</keyword>
<proteinExistence type="predicted"/>
<feature type="domain" description="N-acetyltransferase" evidence="1">
    <location>
        <begin position="10"/>
        <end position="172"/>
    </location>
</feature>
<dbReference type="InterPro" id="IPR016181">
    <property type="entry name" value="Acyl_CoA_acyltransferase"/>
</dbReference>
<dbReference type="SUPFAM" id="SSF55729">
    <property type="entry name" value="Acyl-CoA N-acyltransferases (Nat)"/>
    <property type="match status" value="1"/>
</dbReference>
<accession>A0A6I3KIM5</accession>
<dbReference type="Pfam" id="PF00583">
    <property type="entry name" value="Acetyltransf_1"/>
    <property type="match status" value="1"/>
</dbReference>
<dbReference type="AlphaFoldDB" id="A0A6I3KIM5"/>
<evidence type="ECO:0000259" key="1">
    <source>
        <dbReference type="PROSITE" id="PS51186"/>
    </source>
</evidence>
<comment type="caution">
    <text evidence="2">The sequence shown here is derived from an EMBL/GenBank/DDBJ whole genome shotgun (WGS) entry which is preliminary data.</text>
</comment>
<dbReference type="EMBL" id="WMBQ01000001">
    <property type="protein sequence ID" value="MTD94894.1"/>
    <property type="molecule type" value="Genomic_DNA"/>
</dbReference>
<dbReference type="CDD" id="cd04301">
    <property type="entry name" value="NAT_SF"/>
    <property type="match status" value="1"/>
</dbReference>
<organism evidence="2 3">
    <name type="scientific">Hyphomicrobium album</name>
    <dbReference type="NCBI Taxonomy" id="2665159"/>
    <lineage>
        <taxon>Bacteria</taxon>
        <taxon>Pseudomonadati</taxon>
        <taxon>Pseudomonadota</taxon>
        <taxon>Alphaproteobacteria</taxon>
        <taxon>Hyphomicrobiales</taxon>
        <taxon>Hyphomicrobiaceae</taxon>
        <taxon>Hyphomicrobium</taxon>
    </lineage>
</organism>
<keyword evidence="2" id="KW-0808">Transferase</keyword>
<sequence>MSEHHHLPQGTIRKLWPGEAPKFRDHLLRLDKASRRMRFAHGVSDAFIEDYATRMADMGGIVYGFFDGTEVRAAAELKKLGDTWGREAEAAFSVEQPLQEHGIGTELMGRVIRAARNRGVQHLCLTCLADNNKMQAIARHYEADLRFEYGEVVGEIVPQGPNYFSLLAEAVEDRFGYMMAVLDLQNRVVKAA</sequence>
<dbReference type="RefSeq" id="WP_154739262.1">
    <property type="nucleotide sequence ID" value="NZ_WMBQ01000001.1"/>
</dbReference>
<evidence type="ECO:0000313" key="3">
    <source>
        <dbReference type="Proteomes" id="UP000440694"/>
    </source>
</evidence>
<dbReference type="Gene3D" id="3.40.630.30">
    <property type="match status" value="1"/>
</dbReference>
<reference evidence="2 3" key="1">
    <citation type="submission" date="2019-11" db="EMBL/GenBank/DDBJ databases">
        <title>Identification of a novel strain.</title>
        <authorList>
            <person name="Xu Q."/>
            <person name="Wang G."/>
        </authorList>
    </citation>
    <scope>NUCLEOTIDE SEQUENCE [LARGE SCALE GENOMIC DNA]</scope>
    <source>
        <strain evidence="3">xq</strain>
    </source>
</reference>
<name>A0A6I3KIM5_9HYPH</name>
<dbReference type="PROSITE" id="PS51186">
    <property type="entry name" value="GNAT"/>
    <property type="match status" value="1"/>
</dbReference>
<dbReference type="InterPro" id="IPR000182">
    <property type="entry name" value="GNAT_dom"/>
</dbReference>
<protein>
    <submittedName>
        <fullName evidence="2">GNAT family N-acetyltransferase</fullName>
    </submittedName>
</protein>